<gene>
    <name evidence="2" type="ORF">K678_17156</name>
</gene>
<dbReference type="Pfam" id="PF08401">
    <property type="entry name" value="ArdcN"/>
    <property type="match status" value="1"/>
</dbReference>
<dbReference type="OrthoDB" id="9792687at2"/>
<dbReference type="EMBL" id="AQPH01000128">
    <property type="protein sequence ID" value="EPY00227.1"/>
    <property type="molecule type" value="Genomic_DNA"/>
</dbReference>
<evidence type="ECO:0000313" key="2">
    <source>
        <dbReference type="EMBL" id="EPY00227.1"/>
    </source>
</evidence>
<evidence type="ECO:0000313" key="3">
    <source>
        <dbReference type="Proteomes" id="UP000015350"/>
    </source>
</evidence>
<evidence type="ECO:0000259" key="1">
    <source>
        <dbReference type="Pfam" id="PF08401"/>
    </source>
</evidence>
<sequence>MAETKISYRDEIAGEIIRRIEAGTAPWQKPWKPGEIGAAPFNPVSNKPYRGINDLWLSMMGRADPRWMTYRQALEIGAQVRKGERSATIEYWQWSTRETLKDADGKPVLDQDGNPRI</sequence>
<accession>S9S2R0</accession>
<dbReference type="InterPro" id="IPR013610">
    <property type="entry name" value="ArdC_N"/>
</dbReference>
<dbReference type="GO" id="GO:0003697">
    <property type="term" value="F:single-stranded DNA binding"/>
    <property type="evidence" value="ECO:0007669"/>
    <property type="project" value="InterPro"/>
</dbReference>
<dbReference type="eggNOG" id="COG4227">
    <property type="taxonomic scope" value="Bacteria"/>
</dbReference>
<comment type="caution">
    <text evidence="2">The sequence shown here is derived from an EMBL/GenBank/DDBJ whole genome shotgun (WGS) entry which is preliminary data.</text>
</comment>
<feature type="domain" description="N-terminal" evidence="1">
    <location>
        <begin position="8"/>
        <end position="102"/>
    </location>
</feature>
<reference evidence="2 3" key="1">
    <citation type="submission" date="2013-04" db="EMBL/GenBank/DDBJ databases">
        <authorList>
            <person name="Kuznetsov B."/>
            <person name="Ivanovsky R."/>
        </authorList>
    </citation>
    <scope>NUCLEOTIDE SEQUENCE [LARGE SCALE GENOMIC DNA]</scope>
    <source>
        <strain evidence="2 3">MGU-K5</strain>
    </source>
</reference>
<protein>
    <submittedName>
        <fullName evidence="2">TraC DNA primase</fullName>
    </submittedName>
</protein>
<dbReference type="STRING" id="1316936.K678_17156"/>
<organism evidence="2 3">
    <name type="scientific">Magnetospirillum fulvum MGU-K5</name>
    <dbReference type="NCBI Taxonomy" id="1316936"/>
    <lineage>
        <taxon>Bacteria</taxon>
        <taxon>Pseudomonadati</taxon>
        <taxon>Pseudomonadota</taxon>
        <taxon>Alphaproteobacteria</taxon>
        <taxon>Rhodospirillales</taxon>
        <taxon>Rhodospirillaceae</taxon>
        <taxon>Magnetospirillum</taxon>
    </lineage>
</organism>
<dbReference type="Proteomes" id="UP000015350">
    <property type="component" value="Unassembled WGS sequence"/>
</dbReference>
<proteinExistence type="predicted"/>
<feature type="non-terminal residue" evidence="2">
    <location>
        <position position="117"/>
    </location>
</feature>
<dbReference type="AlphaFoldDB" id="S9S2R0"/>
<name>S9S2R0_MAGFU</name>